<keyword evidence="1" id="KW-0378">Hydrolase</keyword>
<dbReference type="PANTHER" id="PTHR42776">
    <property type="entry name" value="SERINE PEPTIDASE S9 FAMILY MEMBER"/>
    <property type="match status" value="1"/>
</dbReference>
<proteinExistence type="predicted"/>
<sequence>MVFRSDRTHRGVPQLHRMRLGGGEPEALPEWRGALADHRPLADGRLIAVIAADEATPEDERRLRESDDALVRGERVAYQGLRPLDVVSREYRAVHGLHDRHVIEAARPRTADRWRCSRSHPDIDPGCHAVALHMVDPRSGAVRDPGPARAGAHSPAWWHDGDARHLACMVHRPLSVGGDSVFDVTVADAGDVPGAGTAPGAGIVRGAGAVSDADTASDGDVLPWGTQERLSWKASDGPDVEGLLILPVGRCRADGPFPLVTLVHGGPDDRYADDFALTWVPSGQWLAAVGYAVLLPHPRGGQGRGQAFASAVTGTVGRDEWTTSSAAST</sequence>
<dbReference type="PANTHER" id="PTHR42776:SF27">
    <property type="entry name" value="DIPEPTIDYL PEPTIDASE FAMILY MEMBER 6"/>
    <property type="match status" value="1"/>
</dbReference>
<dbReference type="EMBL" id="JAAGKO020000024">
    <property type="protein sequence ID" value="MDI5964523.1"/>
    <property type="molecule type" value="Genomic_DNA"/>
</dbReference>
<reference evidence="3 4" key="1">
    <citation type="submission" date="2023-05" db="EMBL/GenBank/DDBJ databases">
        <title>Streptantibioticus silvisoli sp. nov., acidotolerant actinomycetes 1 from pine litter.</title>
        <authorList>
            <person name="Swiecimska M."/>
            <person name="Golinska P."/>
            <person name="Sangal V."/>
            <person name="Wachnowicz B."/>
            <person name="Goodfellow M."/>
        </authorList>
    </citation>
    <scope>NUCLEOTIDE SEQUENCE [LARGE SCALE GENOMIC DNA]</scope>
    <source>
        <strain evidence="3 4">SL54</strain>
    </source>
</reference>
<dbReference type="InterPro" id="IPR001375">
    <property type="entry name" value="Peptidase_S9_cat"/>
</dbReference>
<accession>A0ABT6W1A0</accession>
<dbReference type="Gene3D" id="3.40.50.1820">
    <property type="entry name" value="alpha/beta hydrolase"/>
    <property type="match status" value="1"/>
</dbReference>
<dbReference type="SUPFAM" id="SSF53474">
    <property type="entry name" value="alpha/beta-Hydrolases"/>
    <property type="match status" value="1"/>
</dbReference>
<evidence type="ECO:0000256" key="1">
    <source>
        <dbReference type="ARBA" id="ARBA00022801"/>
    </source>
</evidence>
<feature type="domain" description="Peptidase S9 prolyl oligopeptidase catalytic" evidence="2">
    <location>
        <begin position="284"/>
        <end position="320"/>
    </location>
</feature>
<dbReference type="Proteomes" id="UP001156398">
    <property type="component" value="Unassembled WGS sequence"/>
</dbReference>
<protein>
    <submittedName>
        <fullName evidence="3">Prolyl oligopeptidase family serine peptidase</fullName>
    </submittedName>
</protein>
<dbReference type="InterPro" id="IPR029058">
    <property type="entry name" value="AB_hydrolase_fold"/>
</dbReference>
<keyword evidence="4" id="KW-1185">Reference proteome</keyword>
<evidence type="ECO:0000313" key="4">
    <source>
        <dbReference type="Proteomes" id="UP001156398"/>
    </source>
</evidence>
<dbReference type="Pfam" id="PF00326">
    <property type="entry name" value="Peptidase_S9"/>
    <property type="match status" value="1"/>
</dbReference>
<evidence type="ECO:0000259" key="2">
    <source>
        <dbReference type="Pfam" id="PF00326"/>
    </source>
</evidence>
<comment type="caution">
    <text evidence="3">The sequence shown here is derived from an EMBL/GenBank/DDBJ whole genome shotgun (WGS) entry which is preliminary data.</text>
</comment>
<organism evidence="3 4">
    <name type="scientific">Streptantibioticus silvisoli</name>
    <dbReference type="NCBI Taxonomy" id="2705255"/>
    <lineage>
        <taxon>Bacteria</taxon>
        <taxon>Bacillati</taxon>
        <taxon>Actinomycetota</taxon>
        <taxon>Actinomycetes</taxon>
        <taxon>Kitasatosporales</taxon>
        <taxon>Streptomycetaceae</taxon>
        <taxon>Streptantibioticus</taxon>
    </lineage>
</organism>
<gene>
    <name evidence="3" type="ORF">POF43_017630</name>
</gene>
<name>A0ABT6W1A0_9ACTN</name>
<evidence type="ECO:0000313" key="3">
    <source>
        <dbReference type="EMBL" id="MDI5964523.1"/>
    </source>
</evidence>